<gene>
    <name evidence="6" type="ORF">DFR64_1723</name>
</gene>
<dbReference type="AlphaFoldDB" id="A0A347ZQN4"/>
<sequence>MNSDQLEQFKVIAECESLTKAAETLYISQPALSKTLKNLEAELGCKLFYRSRQKLNITKEGRRLLEYADLIITTIDSAQQEFKCLDDNKRIKILGTGYYLPELLDGYFDGQNASLDLQVIPDDLIPNMLINKHADIVIADDYYLRHYGSQGLEKVLLFQEQLLLNIPSDHRLFFREWIPLNEIQGEPLLYIETKADIDSWIKEILKINRCKLNIGLRLDPLLFQQMRKEIQYSYLVSSSTHLFNDNQQDPKAWKKIRVNALYSNRYIYLWYYKKDFKRLAKVIDLVKNNAVKAAADFEYSRTLA</sequence>
<dbReference type="InterPro" id="IPR036390">
    <property type="entry name" value="WH_DNA-bd_sf"/>
</dbReference>
<name>A0A347ZQN4_9CHLR</name>
<evidence type="ECO:0000256" key="2">
    <source>
        <dbReference type="ARBA" id="ARBA00023015"/>
    </source>
</evidence>
<dbReference type="FunFam" id="1.10.10.10:FF:000001">
    <property type="entry name" value="LysR family transcriptional regulator"/>
    <property type="match status" value="1"/>
</dbReference>
<accession>A0A347ZQN4</accession>
<keyword evidence="4" id="KW-0804">Transcription</keyword>
<keyword evidence="3 6" id="KW-0238">DNA-binding</keyword>
<evidence type="ECO:0000256" key="3">
    <source>
        <dbReference type="ARBA" id="ARBA00023125"/>
    </source>
</evidence>
<keyword evidence="2" id="KW-0805">Transcription regulation</keyword>
<reference evidence="6 7" key="1">
    <citation type="submission" date="2018-08" db="EMBL/GenBank/DDBJ databases">
        <title>Genomic Encyclopedia of Type Strains, Phase IV (KMG-IV): sequencing the most valuable type-strain genomes for metagenomic binning, comparative biology and taxonomic classification.</title>
        <authorList>
            <person name="Goeker M."/>
        </authorList>
    </citation>
    <scope>NUCLEOTIDE SEQUENCE [LARGE SCALE GENOMIC DNA]</scope>
    <source>
        <strain evidence="6 7">DSM 23923</strain>
    </source>
</reference>
<dbReference type="EMBL" id="QUMS01000001">
    <property type="protein sequence ID" value="REG11829.1"/>
    <property type="molecule type" value="Genomic_DNA"/>
</dbReference>
<comment type="similarity">
    <text evidence="1">Belongs to the LysR transcriptional regulatory family.</text>
</comment>
<dbReference type="Pfam" id="PF00126">
    <property type="entry name" value="HTH_1"/>
    <property type="match status" value="1"/>
</dbReference>
<evidence type="ECO:0000313" key="6">
    <source>
        <dbReference type="EMBL" id="REG11829.1"/>
    </source>
</evidence>
<dbReference type="Gene3D" id="1.10.10.10">
    <property type="entry name" value="Winged helix-like DNA-binding domain superfamily/Winged helix DNA-binding domain"/>
    <property type="match status" value="1"/>
</dbReference>
<dbReference type="Gene3D" id="3.40.190.290">
    <property type="match status" value="1"/>
</dbReference>
<dbReference type="PANTHER" id="PTHR30126">
    <property type="entry name" value="HTH-TYPE TRANSCRIPTIONAL REGULATOR"/>
    <property type="match status" value="1"/>
</dbReference>
<dbReference type="OrthoDB" id="9785745at2"/>
<dbReference type="Proteomes" id="UP000256388">
    <property type="component" value="Unassembled WGS sequence"/>
</dbReference>
<evidence type="ECO:0000256" key="4">
    <source>
        <dbReference type="ARBA" id="ARBA00023163"/>
    </source>
</evidence>
<dbReference type="PRINTS" id="PR00039">
    <property type="entry name" value="HTHLYSR"/>
</dbReference>
<dbReference type="InterPro" id="IPR005119">
    <property type="entry name" value="LysR_subst-bd"/>
</dbReference>
<dbReference type="GO" id="GO:0000976">
    <property type="term" value="F:transcription cis-regulatory region binding"/>
    <property type="evidence" value="ECO:0007669"/>
    <property type="project" value="TreeGrafter"/>
</dbReference>
<evidence type="ECO:0000259" key="5">
    <source>
        <dbReference type="PROSITE" id="PS50931"/>
    </source>
</evidence>
<feature type="domain" description="HTH lysR-type" evidence="5">
    <location>
        <begin position="1"/>
        <end position="58"/>
    </location>
</feature>
<proteinExistence type="inferred from homology"/>
<dbReference type="Pfam" id="PF03466">
    <property type="entry name" value="LysR_substrate"/>
    <property type="match status" value="1"/>
</dbReference>
<organism evidence="6 7">
    <name type="scientific">Pelolinea submarina</name>
    <dbReference type="NCBI Taxonomy" id="913107"/>
    <lineage>
        <taxon>Bacteria</taxon>
        <taxon>Bacillati</taxon>
        <taxon>Chloroflexota</taxon>
        <taxon>Anaerolineae</taxon>
        <taxon>Anaerolineales</taxon>
        <taxon>Anaerolineaceae</taxon>
        <taxon>Pelolinea</taxon>
    </lineage>
</organism>
<dbReference type="PROSITE" id="PS50931">
    <property type="entry name" value="HTH_LYSR"/>
    <property type="match status" value="1"/>
</dbReference>
<dbReference type="SUPFAM" id="SSF46785">
    <property type="entry name" value="Winged helix' DNA-binding domain"/>
    <property type="match status" value="1"/>
</dbReference>
<keyword evidence="7" id="KW-1185">Reference proteome</keyword>
<evidence type="ECO:0000256" key="1">
    <source>
        <dbReference type="ARBA" id="ARBA00009437"/>
    </source>
</evidence>
<evidence type="ECO:0000313" key="7">
    <source>
        <dbReference type="Proteomes" id="UP000256388"/>
    </source>
</evidence>
<dbReference type="PANTHER" id="PTHR30126:SF40">
    <property type="entry name" value="HTH-TYPE TRANSCRIPTIONAL REGULATOR GLTR"/>
    <property type="match status" value="1"/>
</dbReference>
<dbReference type="InterPro" id="IPR036388">
    <property type="entry name" value="WH-like_DNA-bd_sf"/>
</dbReference>
<dbReference type="SUPFAM" id="SSF53850">
    <property type="entry name" value="Periplasmic binding protein-like II"/>
    <property type="match status" value="1"/>
</dbReference>
<dbReference type="GO" id="GO:0003700">
    <property type="term" value="F:DNA-binding transcription factor activity"/>
    <property type="evidence" value="ECO:0007669"/>
    <property type="project" value="InterPro"/>
</dbReference>
<comment type="caution">
    <text evidence="6">The sequence shown here is derived from an EMBL/GenBank/DDBJ whole genome shotgun (WGS) entry which is preliminary data.</text>
</comment>
<dbReference type="InterPro" id="IPR000847">
    <property type="entry name" value="LysR_HTH_N"/>
</dbReference>
<dbReference type="RefSeq" id="WP_116224944.1">
    <property type="nucleotide sequence ID" value="NZ_QUMS01000001.1"/>
</dbReference>
<protein>
    <submittedName>
        <fullName evidence="6">DNA-binding transcriptional LysR family regulator</fullName>
    </submittedName>
</protein>